<proteinExistence type="predicted"/>
<reference evidence="2 3" key="1">
    <citation type="submission" date="2012-11" db="EMBL/GenBank/DDBJ databases">
        <title>Genome assembly of Thiorhodococcus sp. AK35.</title>
        <authorList>
            <person name="Nupur N."/>
            <person name="Khatri I."/>
            <person name="Subramanian S."/>
            <person name="Pinnaka A."/>
        </authorList>
    </citation>
    <scope>NUCLEOTIDE SEQUENCE [LARGE SCALE GENOMIC DNA]</scope>
    <source>
        <strain evidence="2 3">AK35</strain>
    </source>
</reference>
<evidence type="ECO:0000256" key="1">
    <source>
        <dbReference type="SAM" id="MobiDB-lite"/>
    </source>
</evidence>
<feature type="compositionally biased region" description="Basic and acidic residues" evidence="1">
    <location>
        <begin position="94"/>
        <end position="104"/>
    </location>
</feature>
<dbReference type="EMBL" id="AONC01000010">
    <property type="protein sequence ID" value="EXJ16525.1"/>
    <property type="molecule type" value="Genomic_DNA"/>
</dbReference>
<sequence length="157" mass="16769">MPLPTAATVQCADLDANALDEATARGVPIALVAQAAGIESADRQTVLDARDTPDAVDRLGQYAAEIPLNDTSAALDGLQNHILVVIGQDDAAEKQRDQTRDCGDPLHTIPPHTDPWTPAPIRERASAHARALNPPLYRKETVQDDLHALSCGQKCKP</sequence>
<organism evidence="2 3">
    <name type="scientific">Imhoffiella purpurea</name>
    <dbReference type="NCBI Taxonomy" id="1249627"/>
    <lineage>
        <taxon>Bacteria</taxon>
        <taxon>Pseudomonadati</taxon>
        <taxon>Pseudomonadota</taxon>
        <taxon>Gammaproteobacteria</taxon>
        <taxon>Chromatiales</taxon>
        <taxon>Chromatiaceae</taxon>
        <taxon>Imhoffiella</taxon>
    </lineage>
</organism>
<comment type="caution">
    <text evidence="2">The sequence shown here is derived from an EMBL/GenBank/DDBJ whole genome shotgun (WGS) entry which is preliminary data.</text>
</comment>
<feature type="region of interest" description="Disordered" evidence="1">
    <location>
        <begin position="94"/>
        <end position="119"/>
    </location>
</feature>
<gene>
    <name evidence="2" type="ORF">D779_0126</name>
</gene>
<evidence type="ECO:0000313" key="2">
    <source>
        <dbReference type="EMBL" id="EXJ16525.1"/>
    </source>
</evidence>
<dbReference type="Proteomes" id="UP000019460">
    <property type="component" value="Unassembled WGS sequence"/>
</dbReference>
<dbReference type="AlphaFoldDB" id="W9W1N9"/>
<accession>W9W1N9</accession>
<protein>
    <submittedName>
        <fullName evidence="2">Uncharacterized protein</fullName>
    </submittedName>
</protein>
<name>W9W1N9_9GAMM</name>
<evidence type="ECO:0000313" key="3">
    <source>
        <dbReference type="Proteomes" id="UP000019460"/>
    </source>
</evidence>
<keyword evidence="3" id="KW-1185">Reference proteome</keyword>